<sequence length="201" mass="21032">MSDAFTPSSFLALMLALGALGVNVVVGEYSTGLIRSTFTAVPARGAVMAAKLVVVTAVSSSYGLVVIGGSFFATQAILDRKDVGLSITDPGVAERVLASVLMAPLAPLVAMAVGVLLRHSIATISVFVVAYLLVPISLSGQTYATAVLGHLTPYRAWMRIADIEFGSQPHPWPVSGAWTVCAVWAIVAVILTVVVVKRRDH</sequence>
<dbReference type="Proteomes" id="UP000671399">
    <property type="component" value="Unassembled WGS sequence"/>
</dbReference>
<comment type="caution">
    <text evidence="2">The sequence shown here is derived from an EMBL/GenBank/DDBJ whole genome shotgun (WGS) entry which is preliminary data.</text>
</comment>
<dbReference type="EMBL" id="JAGFWR010000024">
    <property type="protein sequence ID" value="MBO4164432.1"/>
    <property type="molecule type" value="Genomic_DNA"/>
</dbReference>
<proteinExistence type="predicted"/>
<feature type="transmembrane region" description="Helical" evidence="1">
    <location>
        <begin position="12"/>
        <end position="31"/>
    </location>
</feature>
<feature type="transmembrane region" description="Helical" evidence="1">
    <location>
        <begin position="52"/>
        <end position="77"/>
    </location>
</feature>
<accession>A0ABS3VFS7</accession>
<evidence type="ECO:0000313" key="2">
    <source>
        <dbReference type="EMBL" id="MBO4164432.1"/>
    </source>
</evidence>
<gene>
    <name evidence="2" type="ORF">JQN83_26995</name>
</gene>
<organism evidence="2 3">
    <name type="scientific">Micromonospora antibiotica</name>
    <dbReference type="NCBI Taxonomy" id="2807623"/>
    <lineage>
        <taxon>Bacteria</taxon>
        <taxon>Bacillati</taxon>
        <taxon>Actinomycetota</taxon>
        <taxon>Actinomycetes</taxon>
        <taxon>Micromonosporales</taxon>
        <taxon>Micromonosporaceae</taxon>
        <taxon>Micromonospora</taxon>
    </lineage>
</organism>
<name>A0ABS3VFS7_9ACTN</name>
<keyword evidence="3" id="KW-1185">Reference proteome</keyword>
<dbReference type="PANTHER" id="PTHR37305">
    <property type="entry name" value="INTEGRAL MEMBRANE PROTEIN-RELATED"/>
    <property type="match status" value="1"/>
</dbReference>
<feature type="transmembrane region" description="Helical" evidence="1">
    <location>
        <begin position="97"/>
        <end position="117"/>
    </location>
</feature>
<reference evidence="2 3" key="1">
    <citation type="submission" date="2021-03" db="EMBL/GenBank/DDBJ databases">
        <authorList>
            <person name="Lee D.-H."/>
        </authorList>
    </citation>
    <scope>NUCLEOTIDE SEQUENCE [LARGE SCALE GENOMIC DNA]</scope>
    <source>
        <strain evidence="2 3">MMS20-R2-23</strain>
    </source>
</reference>
<feature type="transmembrane region" description="Helical" evidence="1">
    <location>
        <begin position="124"/>
        <end position="144"/>
    </location>
</feature>
<dbReference type="PANTHER" id="PTHR37305:SF1">
    <property type="entry name" value="MEMBRANE PROTEIN"/>
    <property type="match status" value="1"/>
</dbReference>
<evidence type="ECO:0000256" key="1">
    <source>
        <dbReference type="SAM" id="Phobius"/>
    </source>
</evidence>
<keyword evidence="1" id="KW-1133">Transmembrane helix</keyword>
<feature type="transmembrane region" description="Helical" evidence="1">
    <location>
        <begin position="176"/>
        <end position="196"/>
    </location>
</feature>
<keyword evidence="1" id="KW-0812">Transmembrane</keyword>
<evidence type="ECO:0000313" key="3">
    <source>
        <dbReference type="Proteomes" id="UP000671399"/>
    </source>
</evidence>
<protein>
    <submittedName>
        <fullName evidence="2">ABC transporter permease</fullName>
    </submittedName>
</protein>
<keyword evidence="1" id="KW-0472">Membrane</keyword>